<dbReference type="Gene3D" id="3.40.50.300">
    <property type="entry name" value="P-loop containing nucleotide triphosphate hydrolases"/>
    <property type="match status" value="1"/>
</dbReference>
<dbReference type="InterPro" id="IPR027417">
    <property type="entry name" value="P-loop_NTPase"/>
</dbReference>
<dbReference type="InterPro" id="IPR001806">
    <property type="entry name" value="Small_GTPase"/>
</dbReference>
<reference evidence="3" key="1">
    <citation type="submission" date="2006-10" db="EMBL/GenBank/DDBJ databases">
        <authorList>
            <person name="Amadeo P."/>
            <person name="Zhao Q."/>
            <person name="Wortman J."/>
            <person name="Fraser-Liggett C."/>
            <person name="Carlton J."/>
        </authorList>
    </citation>
    <scope>NUCLEOTIDE SEQUENCE</scope>
    <source>
        <strain evidence="3">G3</strain>
    </source>
</reference>
<gene>
    <name evidence="3" type="ORF">TVAG_222450</name>
</gene>
<dbReference type="SMART" id="SM00174">
    <property type="entry name" value="RHO"/>
    <property type="match status" value="1"/>
</dbReference>
<evidence type="ECO:0000313" key="4">
    <source>
        <dbReference type="Proteomes" id="UP000001542"/>
    </source>
</evidence>
<dbReference type="PROSITE" id="PS51419">
    <property type="entry name" value="RAB"/>
    <property type="match status" value="1"/>
</dbReference>
<dbReference type="FunFam" id="3.40.50.300:FF:000823">
    <property type="entry name" value="Small GTPase RAB, putative"/>
    <property type="match status" value="1"/>
</dbReference>
<dbReference type="EMBL" id="DS113621">
    <property type="protein sequence ID" value="EAX99884.1"/>
    <property type="molecule type" value="Genomic_DNA"/>
</dbReference>
<dbReference type="PANTHER" id="PTHR47978">
    <property type="match status" value="1"/>
</dbReference>
<dbReference type="SMART" id="SM00176">
    <property type="entry name" value="RAN"/>
    <property type="match status" value="1"/>
</dbReference>
<reference evidence="3" key="2">
    <citation type="journal article" date="2007" name="Science">
        <title>Draft genome sequence of the sexually transmitted pathogen Trichomonas vaginalis.</title>
        <authorList>
            <person name="Carlton J.M."/>
            <person name="Hirt R.P."/>
            <person name="Silva J.C."/>
            <person name="Delcher A.L."/>
            <person name="Schatz M."/>
            <person name="Zhao Q."/>
            <person name="Wortman J.R."/>
            <person name="Bidwell S.L."/>
            <person name="Alsmark U.C.M."/>
            <person name="Besteiro S."/>
            <person name="Sicheritz-Ponten T."/>
            <person name="Noel C.J."/>
            <person name="Dacks J.B."/>
            <person name="Foster P.G."/>
            <person name="Simillion C."/>
            <person name="Van de Peer Y."/>
            <person name="Miranda-Saavedra D."/>
            <person name="Barton G.J."/>
            <person name="Westrop G.D."/>
            <person name="Mueller S."/>
            <person name="Dessi D."/>
            <person name="Fiori P.L."/>
            <person name="Ren Q."/>
            <person name="Paulsen I."/>
            <person name="Zhang H."/>
            <person name="Bastida-Corcuera F.D."/>
            <person name="Simoes-Barbosa A."/>
            <person name="Brown M.T."/>
            <person name="Hayes R.D."/>
            <person name="Mukherjee M."/>
            <person name="Okumura C.Y."/>
            <person name="Schneider R."/>
            <person name="Smith A.J."/>
            <person name="Vanacova S."/>
            <person name="Villalvazo M."/>
            <person name="Haas B.J."/>
            <person name="Pertea M."/>
            <person name="Feldblyum T.V."/>
            <person name="Utterback T.R."/>
            <person name="Shu C.L."/>
            <person name="Osoegawa K."/>
            <person name="de Jong P.J."/>
            <person name="Hrdy I."/>
            <person name="Horvathova L."/>
            <person name="Zubacova Z."/>
            <person name="Dolezal P."/>
            <person name="Malik S.B."/>
            <person name="Logsdon J.M. Jr."/>
            <person name="Henze K."/>
            <person name="Gupta A."/>
            <person name="Wang C.C."/>
            <person name="Dunne R.L."/>
            <person name="Upcroft J.A."/>
            <person name="Upcroft P."/>
            <person name="White O."/>
            <person name="Salzberg S.L."/>
            <person name="Tang P."/>
            <person name="Chiu C.-H."/>
            <person name="Lee Y.-S."/>
            <person name="Embley T.M."/>
            <person name="Coombs G.H."/>
            <person name="Mottram J.C."/>
            <person name="Tachezy J."/>
            <person name="Fraser-Liggett C.M."/>
            <person name="Johnson P.J."/>
        </authorList>
    </citation>
    <scope>NUCLEOTIDE SEQUENCE [LARGE SCALE GENOMIC DNA]</scope>
    <source>
        <strain evidence="3">G3</strain>
    </source>
</reference>
<dbReference type="VEuPathDB" id="TrichDB:TVAGG3_1032040"/>
<dbReference type="GO" id="GO:0005769">
    <property type="term" value="C:early endosome"/>
    <property type="evidence" value="ECO:0000318"/>
    <property type="project" value="GO_Central"/>
</dbReference>
<protein>
    <submittedName>
        <fullName evidence="3">Small GTP-binding protein, putative</fullName>
    </submittedName>
</protein>
<dbReference type="SMART" id="SM00173">
    <property type="entry name" value="RAS"/>
    <property type="match status" value="1"/>
</dbReference>
<keyword evidence="1" id="KW-0547">Nucleotide-binding</keyword>
<dbReference type="Proteomes" id="UP000001542">
    <property type="component" value="Unassembled WGS sequence"/>
</dbReference>
<organism evidence="3 4">
    <name type="scientific">Trichomonas vaginalis (strain ATCC PRA-98 / G3)</name>
    <dbReference type="NCBI Taxonomy" id="412133"/>
    <lineage>
        <taxon>Eukaryota</taxon>
        <taxon>Metamonada</taxon>
        <taxon>Parabasalia</taxon>
        <taxon>Trichomonadida</taxon>
        <taxon>Trichomonadidae</taxon>
        <taxon>Trichomonas</taxon>
    </lineage>
</organism>
<evidence type="ECO:0000256" key="2">
    <source>
        <dbReference type="SAM" id="MobiDB-lite"/>
    </source>
</evidence>
<sequence>MASEPKELKIVLVGHTNVGKTCIVRQATTGVFSEDSAPTLGASYVSKLANVNGTEVRLQIWDTAGQERYRGMTPMYYRGAQTALIVYSVTDAESFESVDGWLNSLRENAEPDITLFLLANKCDCEGDRVVSAEQGQEKAKSMGAHFYEVSAKTGQCIEDVFTDIPKYFLENQSPDTLDKGNHGGVSLDRPTQEKKKGCC</sequence>
<dbReference type="OMA" id="CDVHENH"/>
<dbReference type="OrthoDB" id="63533at2759"/>
<keyword evidence="4" id="KW-1185">Reference proteome</keyword>
<evidence type="ECO:0000256" key="1">
    <source>
        <dbReference type="ARBA" id="ARBA00022741"/>
    </source>
</evidence>
<dbReference type="InterPro" id="IPR005225">
    <property type="entry name" value="Small_GTP-bd"/>
</dbReference>
<dbReference type="KEGG" id="tva:4757710"/>
<dbReference type="SMR" id="A2F5C1"/>
<dbReference type="PROSITE" id="PS51421">
    <property type="entry name" value="RAS"/>
    <property type="match status" value="1"/>
</dbReference>
<evidence type="ECO:0000313" key="3">
    <source>
        <dbReference type="EMBL" id="EAX99884.1"/>
    </source>
</evidence>
<accession>A2F5C1</accession>
<dbReference type="PROSITE" id="PS51420">
    <property type="entry name" value="RHO"/>
    <property type="match status" value="1"/>
</dbReference>
<feature type="compositionally biased region" description="Basic and acidic residues" evidence="2">
    <location>
        <begin position="190"/>
        <end position="199"/>
    </location>
</feature>
<dbReference type="GO" id="GO:0012505">
    <property type="term" value="C:endomembrane system"/>
    <property type="evidence" value="ECO:0000318"/>
    <property type="project" value="GO_Central"/>
</dbReference>
<dbReference type="CDD" id="cd00154">
    <property type="entry name" value="Rab"/>
    <property type="match status" value="1"/>
</dbReference>
<proteinExistence type="predicted"/>
<dbReference type="InParanoid" id="A2F5C1"/>
<name>A2F5C1_TRIV3</name>
<dbReference type="SUPFAM" id="SSF52540">
    <property type="entry name" value="P-loop containing nucleoside triphosphate hydrolases"/>
    <property type="match status" value="1"/>
</dbReference>
<dbReference type="STRING" id="5722.A2F5C1"/>
<dbReference type="RefSeq" id="XP_001312814.1">
    <property type="nucleotide sequence ID" value="XM_001312813.1"/>
</dbReference>
<dbReference type="NCBIfam" id="TIGR00231">
    <property type="entry name" value="small_GTP"/>
    <property type="match status" value="1"/>
</dbReference>
<dbReference type="GO" id="GO:0005525">
    <property type="term" value="F:GTP binding"/>
    <property type="evidence" value="ECO:0007669"/>
    <property type="project" value="InterPro"/>
</dbReference>
<feature type="region of interest" description="Disordered" evidence="2">
    <location>
        <begin position="178"/>
        <end position="199"/>
    </location>
</feature>
<dbReference type="eggNOG" id="KOG0078">
    <property type="taxonomic scope" value="Eukaryota"/>
</dbReference>
<dbReference type="GO" id="GO:0003924">
    <property type="term" value="F:GTPase activity"/>
    <property type="evidence" value="ECO:0000318"/>
    <property type="project" value="GO_Central"/>
</dbReference>
<dbReference type="VEuPathDB" id="TrichDB:TVAG_222450"/>
<dbReference type="PRINTS" id="PR00449">
    <property type="entry name" value="RASTRNSFRMNG"/>
</dbReference>
<dbReference type="Pfam" id="PF00071">
    <property type="entry name" value="Ras"/>
    <property type="match status" value="1"/>
</dbReference>
<dbReference type="AlphaFoldDB" id="A2F5C1"/>
<dbReference type="SMART" id="SM00175">
    <property type="entry name" value="RAB"/>
    <property type="match status" value="1"/>
</dbReference>
<dbReference type="GO" id="GO:0006886">
    <property type="term" value="P:intracellular protein transport"/>
    <property type="evidence" value="ECO:0000318"/>
    <property type="project" value="GO_Central"/>
</dbReference>